<gene>
    <name evidence="5" type="ORF">QYM36_005615</name>
</gene>
<feature type="domain" description="CUB" evidence="4">
    <location>
        <begin position="333"/>
        <end position="416"/>
    </location>
</feature>
<dbReference type="SUPFAM" id="SSF49854">
    <property type="entry name" value="Spermadhesin, CUB domain"/>
    <property type="match status" value="4"/>
</dbReference>
<dbReference type="SMART" id="SM00042">
    <property type="entry name" value="CUB"/>
    <property type="match status" value="1"/>
</dbReference>
<evidence type="ECO:0000256" key="1">
    <source>
        <dbReference type="ARBA" id="ARBA00022737"/>
    </source>
</evidence>
<dbReference type="PANTHER" id="PTHR24251">
    <property type="entry name" value="OVOCHYMASE-RELATED"/>
    <property type="match status" value="1"/>
</dbReference>
<reference evidence="5" key="1">
    <citation type="submission" date="2023-07" db="EMBL/GenBank/DDBJ databases">
        <title>Chromosome-level genome assembly of Artemia franciscana.</title>
        <authorList>
            <person name="Jo E."/>
        </authorList>
    </citation>
    <scope>NUCLEOTIDE SEQUENCE</scope>
    <source>
        <tissue evidence="5">Whole body</tissue>
    </source>
</reference>
<keyword evidence="6" id="KW-1185">Reference proteome</keyword>
<dbReference type="Pfam" id="PF00431">
    <property type="entry name" value="CUB"/>
    <property type="match status" value="1"/>
</dbReference>
<organism evidence="5 6">
    <name type="scientific">Artemia franciscana</name>
    <name type="common">Brine shrimp</name>
    <name type="synonym">Artemia sanfranciscana</name>
    <dbReference type="NCBI Taxonomy" id="6661"/>
    <lineage>
        <taxon>Eukaryota</taxon>
        <taxon>Metazoa</taxon>
        <taxon>Ecdysozoa</taxon>
        <taxon>Arthropoda</taxon>
        <taxon>Crustacea</taxon>
        <taxon>Branchiopoda</taxon>
        <taxon>Anostraca</taxon>
        <taxon>Artemiidae</taxon>
        <taxon>Artemia</taxon>
    </lineage>
</organism>
<keyword evidence="2 3" id="KW-1015">Disulfide bond</keyword>
<dbReference type="AlphaFoldDB" id="A0AA88L642"/>
<dbReference type="InterPro" id="IPR000859">
    <property type="entry name" value="CUB_dom"/>
</dbReference>
<keyword evidence="1" id="KW-0677">Repeat</keyword>
<feature type="domain" description="CUB" evidence="4">
    <location>
        <begin position="76"/>
        <end position="187"/>
    </location>
</feature>
<protein>
    <recommendedName>
        <fullName evidence="4">CUB domain-containing protein</fullName>
    </recommendedName>
</protein>
<comment type="caution">
    <text evidence="5">The sequence shown here is derived from an EMBL/GenBank/DDBJ whole genome shotgun (WGS) entry which is preliminary data.</text>
</comment>
<dbReference type="PROSITE" id="PS01180">
    <property type="entry name" value="CUB"/>
    <property type="match status" value="2"/>
</dbReference>
<accession>A0AA88L642</accession>
<dbReference type="EMBL" id="JAVRJZ010000009">
    <property type="protein sequence ID" value="KAK2718362.1"/>
    <property type="molecule type" value="Genomic_DNA"/>
</dbReference>
<name>A0AA88L642_ARTSF</name>
<dbReference type="InterPro" id="IPR035914">
    <property type="entry name" value="Sperma_CUB_dom_sf"/>
</dbReference>
<proteinExistence type="predicted"/>
<evidence type="ECO:0000259" key="4">
    <source>
        <dbReference type="PROSITE" id="PS01180"/>
    </source>
</evidence>
<comment type="caution">
    <text evidence="3">Lacks conserved residue(s) required for the propagation of feature annotation.</text>
</comment>
<feature type="non-terminal residue" evidence="5">
    <location>
        <position position="416"/>
    </location>
</feature>
<feature type="disulfide bond" evidence="3">
    <location>
        <begin position="76"/>
        <end position="103"/>
    </location>
</feature>
<dbReference type="Proteomes" id="UP001187531">
    <property type="component" value="Unassembled WGS sequence"/>
</dbReference>
<dbReference type="CDD" id="cd00041">
    <property type="entry name" value="CUB"/>
    <property type="match status" value="1"/>
</dbReference>
<sequence>MQVSSDCSADYLEVAGRRYCGDQTGTIFTIPFTGQFETIIFKSDSTSEYIGFSIRIRQLQNPPIPVPSTTASPNGCSTRYFNESSFVFTSPQYPSAYKPGQECRFIIQKSSKNVCEIQFKLIQFELPQTPGCVGDYLQIGYSPDRLCGEQTGKTFAFDVISDTLEVTFTADEEDEGAPGFMIQVQQVDLGCSSTIVPPSLLQGPLRSDIIPVLAEPLKAEECEKNLFDTNGHIVLNYIDANRNDHGKNCRYIFHKSKGYCGLHLHFHNFYLTPSTNCTKNFVSLEGRQFCGRQLDGSSVDVAYTYDSKEVIIPYKVNEGQKGVWNISYNQGLCDTDFQSQCSQSIWSPSGYFVFQGNASHSSGELLCDFIIRRWSKRVCKVHFHYEKFEIPGEGSCTSSYLDIVDHKMCGSLNGRK</sequence>
<evidence type="ECO:0000313" key="5">
    <source>
        <dbReference type="EMBL" id="KAK2718362.1"/>
    </source>
</evidence>
<evidence type="ECO:0000313" key="6">
    <source>
        <dbReference type="Proteomes" id="UP001187531"/>
    </source>
</evidence>
<dbReference type="Gene3D" id="2.60.120.290">
    <property type="entry name" value="Spermadhesin, CUB domain"/>
    <property type="match status" value="2"/>
</dbReference>
<evidence type="ECO:0000256" key="2">
    <source>
        <dbReference type="ARBA" id="ARBA00023157"/>
    </source>
</evidence>
<evidence type="ECO:0000256" key="3">
    <source>
        <dbReference type="PROSITE-ProRule" id="PRU00059"/>
    </source>
</evidence>